<dbReference type="SUPFAM" id="SSF49464">
    <property type="entry name" value="Carboxypeptidase regulatory domain-like"/>
    <property type="match status" value="1"/>
</dbReference>
<dbReference type="Gene3D" id="2.60.40.1120">
    <property type="entry name" value="Carboxypeptidase-like, regulatory domain"/>
    <property type="match status" value="1"/>
</dbReference>
<dbReference type="EMBL" id="JAEHFX010000007">
    <property type="protein sequence ID" value="MBK0403992.1"/>
    <property type="molecule type" value="Genomic_DNA"/>
</dbReference>
<comment type="caution">
    <text evidence="1">The sequence shown here is derived from an EMBL/GenBank/DDBJ whole genome shotgun (WGS) entry which is preliminary data.</text>
</comment>
<name>A0ABS1C3L1_9BACT</name>
<keyword evidence="2" id="KW-1185">Reference proteome</keyword>
<evidence type="ECO:0000313" key="2">
    <source>
        <dbReference type="Proteomes" id="UP000644147"/>
    </source>
</evidence>
<proteinExistence type="predicted"/>
<dbReference type="InterPro" id="IPR008969">
    <property type="entry name" value="CarboxyPept-like_regulatory"/>
</dbReference>
<evidence type="ECO:0008006" key="3">
    <source>
        <dbReference type="Google" id="ProtNLM"/>
    </source>
</evidence>
<protein>
    <recommendedName>
        <fullName evidence="3">CarboxypepD_reg-like domain-containing protein</fullName>
    </recommendedName>
</protein>
<evidence type="ECO:0000313" key="1">
    <source>
        <dbReference type="EMBL" id="MBK0403992.1"/>
    </source>
</evidence>
<reference evidence="1 2" key="1">
    <citation type="submission" date="2020-12" db="EMBL/GenBank/DDBJ databases">
        <title>Bacterial novel species Adhaeribacter sp. BT258 isolated from soil.</title>
        <authorList>
            <person name="Jung H.-Y."/>
        </authorList>
    </citation>
    <scope>NUCLEOTIDE SEQUENCE [LARGE SCALE GENOMIC DNA]</scope>
    <source>
        <strain evidence="1 2">BT258</strain>
    </source>
</reference>
<dbReference type="RefSeq" id="WP_200506832.1">
    <property type="nucleotide sequence ID" value="NZ_JAEHFX010000007.1"/>
</dbReference>
<organism evidence="1 2">
    <name type="scientific">Adhaeribacter terrigena</name>
    <dbReference type="NCBI Taxonomy" id="2793070"/>
    <lineage>
        <taxon>Bacteria</taxon>
        <taxon>Pseudomonadati</taxon>
        <taxon>Bacteroidota</taxon>
        <taxon>Cytophagia</taxon>
        <taxon>Cytophagales</taxon>
        <taxon>Hymenobacteraceae</taxon>
        <taxon>Adhaeribacter</taxon>
    </lineage>
</organism>
<dbReference type="Proteomes" id="UP000644147">
    <property type="component" value="Unassembled WGS sequence"/>
</dbReference>
<accession>A0ABS1C3L1</accession>
<gene>
    <name evidence="1" type="ORF">I5M27_13435</name>
</gene>
<sequence>MAKVKLQINVPEPCEQDWNAMIPQGNGRFCDVCQKCVIDFSTKSDREVIEIFSRSNNKVCGRFREDQLNRNLILPQQALISGWRLFALTFGALFATDLAHAQTTKPKQAVLKNYTSAKPAQQNCKFLMISGTVKNRYGEPLKEAFIGLKNKPGILAYTDSSGNFRFKLPENWITNSKQKRVILTFSRTGYHLYEQPVSTLKNHRFAITLDALPEEMKKEENVAEITAYEPPVIGPEKISTIITGEILRIPTRIIVTSKDDSYYKMKHDLKD</sequence>